<reference evidence="1 2" key="1">
    <citation type="submission" date="2020-07" db="EMBL/GenBank/DDBJ databases">
        <title>Bradyrhizobium diversity isolated from nodules of indigenous legumes of Western Australia.</title>
        <authorList>
            <person name="Klepa M.S."/>
        </authorList>
    </citation>
    <scope>NUCLEOTIDE SEQUENCE [LARGE SCALE GENOMIC DNA]</scope>
    <source>
        <strain evidence="1 2">CNPSo 4010</strain>
    </source>
</reference>
<sequence>MPLTELWNSSGTLDAFRVASAGETDIVQLLRGGSSFVVAEVGQPLRWISEGEQFAFWKSEVKCRLVAPDANNFQLDDYPSQYCYVAAVWQCVPFTTVIVLEKHH</sequence>
<gene>
    <name evidence="1" type="ORF">HZZ13_24050</name>
</gene>
<dbReference type="EMBL" id="JACCHP010000017">
    <property type="protein sequence ID" value="MBH5400827.1"/>
    <property type="molecule type" value="Genomic_DNA"/>
</dbReference>
<evidence type="ECO:0000313" key="2">
    <source>
        <dbReference type="Proteomes" id="UP000807370"/>
    </source>
</evidence>
<proteinExistence type="predicted"/>
<keyword evidence="2" id="KW-1185">Reference proteome</keyword>
<protein>
    <submittedName>
        <fullName evidence="1">Uncharacterized protein</fullName>
    </submittedName>
</protein>
<organism evidence="1 2">
    <name type="scientific">Bradyrhizobium agreste</name>
    <dbReference type="NCBI Taxonomy" id="2751811"/>
    <lineage>
        <taxon>Bacteria</taxon>
        <taxon>Pseudomonadati</taxon>
        <taxon>Pseudomonadota</taxon>
        <taxon>Alphaproteobacteria</taxon>
        <taxon>Hyphomicrobiales</taxon>
        <taxon>Nitrobacteraceae</taxon>
        <taxon>Bradyrhizobium</taxon>
    </lineage>
</organism>
<accession>A0ABS0PUG4</accession>
<dbReference type="RefSeq" id="WP_197961990.1">
    <property type="nucleotide sequence ID" value="NZ_JACCHP010000017.1"/>
</dbReference>
<evidence type="ECO:0000313" key="1">
    <source>
        <dbReference type="EMBL" id="MBH5400827.1"/>
    </source>
</evidence>
<name>A0ABS0PUG4_9BRAD</name>
<dbReference type="Proteomes" id="UP000807370">
    <property type="component" value="Unassembled WGS sequence"/>
</dbReference>
<comment type="caution">
    <text evidence="1">The sequence shown here is derived from an EMBL/GenBank/DDBJ whole genome shotgun (WGS) entry which is preliminary data.</text>
</comment>